<dbReference type="Pfam" id="PF08450">
    <property type="entry name" value="SGL"/>
    <property type="match status" value="1"/>
</dbReference>
<organism evidence="3 5">
    <name type="scientific">Nocardia cyriacigeorgica</name>
    <dbReference type="NCBI Taxonomy" id="135487"/>
    <lineage>
        <taxon>Bacteria</taxon>
        <taxon>Bacillati</taxon>
        <taxon>Actinomycetota</taxon>
        <taxon>Actinomycetes</taxon>
        <taxon>Mycobacteriales</taxon>
        <taxon>Nocardiaceae</taxon>
        <taxon>Nocardia</taxon>
    </lineage>
</organism>
<dbReference type="EMBL" id="JAAGUX010000027">
    <property type="protein sequence ID" value="NEW57261.1"/>
    <property type="molecule type" value="Genomic_DNA"/>
</dbReference>
<evidence type="ECO:0000313" key="3">
    <source>
        <dbReference type="EMBL" id="NEW44662.1"/>
    </source>
</evidence>
<keyword evidence="1" id="KW-0732">Signal</keyword>
<sequence>MSNALPRRWSAVVLAAAATLAVAGCGGDAESAEPAPRIDTAFELPGDRVYPEGIAADERNGDVYVGSFADGTIYRAAAGTERAEVFLPSGTDGRETANGLRVDADRRLWVLDSTTGVAVYDIASRALIARFDVAGDGDRFVNDIVVTADSTAYLTDSRSAVVYRVTPDDLTRAMGQGGRGELTPAFDVNPALEPHAPDAYTLNGITADSAGTYLLVVDSTGGDLYRVDLTAETRSPIRKVTLNGGDVSMGDGLDLHDTTLRVAHNVHNTLSSWTLTDNGATATRTDALTDESLATPTTLVHFDERTLVVSSQFDKGGPLGSGTPTTPFRVVTASGI</sequence>
<dbReference type="InterPro" id="IPR013658">
    <property type="entry name" value="SGL"/>
</dbReference>
<dbReference type="PROSITE" id="PS51257">
    <property type="entry name" value="PROKAR_LIPOPROTEIN"/>
    <property type="match status" value="1"/>
</dbReference>
<keyword evidence="6" id="KW-1185">Reference proteome</keyword>
<dbReference type="InterPro" id="IPR011042">
    <property type="entry name" value="6-blade_b-propeller_TolB-like"/>
</dbReference>
<name>A0A6P1D8T7_9NOCA</name>
<evidence type="ECO:0000259" key="2">
    <source>
        <dbReference type="Pfam" id="PF08450"/>
    </source>
</evidence>
<dbReference type="Proteomes" id="UP000468928">
    <property type="component" value="Unassembled WGS sequence"/>
</dbReference>
<proteinExistence type="predicted"/>
<protein>
    <submittedName>
        <fullName evidence="3">Superoxide dismutase</fullName>
    </submittedName>
</protein>
<dbReference type="Proteomes" id="UP000470876">
    <property type="component" value="Unassembled WGS sequence"/>
</dbReference>
<evidence type="ECO:0000313" key="5">
    <source>
        <dbReference type="Proteomes" id="UP000468928"/>
    </source>
</evidence>
<gene>
    <name evidence="3" type="ORF">GV789_09395</name>
    <name evidence="4" type="ORF">GV794_16575</name>
</gene>
<feature type="signal peptide" evidence="1">
    <location>
        <begin position="1"/>
        <end position="23"/>
    </location>
</feature>
<comment type="caution">
    <text evidence="3">The sequence shown here is derived from an EMBL/GenBank/DDBJ whole genome shotgun (WGS) entry which is preliminary data.</text>
</comment>
<feature type="chain" id="PRO_5039313274" evidence="1">
    <location>
        <begin position="24"/>
        <end position="336"/>
    </location>
</feature>
<dbReference type="PANTHER" id="PTHR31460">
    <property type="match status" value="1"/>
</dbReference>
<reference evidence="5 6" key="1">
    <citation type="submission" date="2020-01" db="EMBL/GenBank/DDBJ databases">
        <title>Genetics and antimicrobial susceptibilities of Nocardia species isolated from the soil; a comparison with species isolated from humans.</title>
        <authorList>
            <person name="Carrasco G."/>
            <person name="Monzon S."/>
            <person name="Sansegundo M."/>
            <person name="Garcia E."/>
            <person name="Garrido N."/>
            <person name="Medina M.J."/>
            <person name="Villalon P."/>
            <person name="Ramirez-Arocha A.C."/>
            <person name="Jimenez P."/>
            <person name="Cuesta I."/>
            <person name="Valdezate S."/>
        </authorList>
    </citation>
    <scope>NUCLEOTIDE SEQUENCE [LARGE SCALE GENOMIC DNA]</scope>
    <source>
        <strain evidence="3 5">CNM20110639</strain>
        <strain evidence="4 6">CNM20110649</strain>
    </source>
</reference>
<dbReference type="InterPro" id="IPR053224">
    <property type="entry name" value="Sensory_adhesion_molecule"/>
</dbReference>
<dbReference type="PANTHER" id="PTHR31460:SF3">
    <property type="entry name" value="MESOCENTIN"/>
    <property type="match status" value="1"/>
</dbReference>
<feature type="domain" description="SMP-30/Gluconolactonase/LRE-like region" evidence="2">
    <location>
        <begin position="51"/>
        <end position="240"/>
    </location>
</feature>
<dbReference type="EMBL" id="JAAGUZ010000020">
    <property type="protein sequence ID" value="NEW44662.1"/>
    <property type="molecule type" value="Genomic_DNA"/>
</dbReference>
<evidence type="ECO:0000256" key="1">
    <source>
        <dbReference type="SAM" id="SignalP"/>
    </source>
</evidence>
<accession>A0A6P1D8T7</accession>
<evidence type="ECO:0000313" key="6">
    <source>
        <dbReference type="Proteomes" id="UP000470876"/>
    </source>
</evidence>
<dbReference type="SUPFAM" id="SSF63829">
    <property type="entry name" value="Calcium-dependent phosphotriesterase"/>
    <property type="match status" value="1"/>
</dbReference>
<dbReference type="AlphaFoldDB" id="A0A6P1D8T7"/>
<dbReference type="Gene3D" id="2.120.10.30">
    <property type="entry name" value="TolB, C-terminal domain"/>
    <property type="match status" value="1"/>
</dbReference>
<evidence type="ECO:0000313" key="4">
    <source>
        <dbReference type="EMBL" id="NEW57261.1"/>
    </source>
</evidence>